<evidence type="ECO:0000313" key="1">
    <source>
        <dbReference type="EMBL" id="HIU44445.1"/>
    </source>
</evidence>
<reference evidence="1" key="1">
    <citation type="submission" date="2020-10" db="EMBL/GenBank/DDBJ databases">
        <authorList>
            <person name="Gilroy R."/>
        </authorList>
    </citation>
    <scope>NUCLEOTIDE SEQUENCE</scope>
    <source>
        <strain evidence="1">CHK191-8634</strain>
    </source>
</reference>
<dbReference type="Proteomes" id="UP000824073">
    <property type="component" value="Unassembled WGS sequence"/>
</dbReference>
<dbReference type="Pfam" id="PF07873">
    <property type="entry name" value="YabP"/>
    <property type="match status" value="1"/>
</dbReference>
<organism evidence="1 2">
    <name type="scientific">Candidatus Ventrousia excrementavium</name>
    <dbReference type="NCBI Taxonomy" id="2840961"/>
    <lineage>
        <taxon>Bacteria</taxon>
        <taxon>Bacillati</taxon>
        <taxon>Bacillota</taxon>
        <taxon>Clostridia</taxon>
        <taxon>Eubacteriales</taxon>
        <taxon>Clostridiaceae</taxon>
        <taxon>Clostridiaceae incertae sedis</taxon>
        <taxon>Candidatus Ventrousia</taxon>
    </lineage>
</organism>
<protein>
    <submittedName>
        <fullName evidence="1">Sporulation protein YabP</fullName>
    </submittedName>
</protein>
<dbReference type="AlphaFoldDB" id="A0A9D1LM92"/>
<accession>A0A9D1LM92</accession>
<dbReference type="PIRSF" id="PIRSF011576">
    <property type="entry name" value="YabP"/>
    <property type="match status" value="1"/>
</dbReference>
<dbReference type="GO" id="GO:0030435">
    <property type="term" value="P:sporulation resulting in formation of a cellular spore"/>
    <property type="evidence" value="ECO:0007669"/>
    <property type="project" value="InterPro"/>
</dbReference>
<dbReference type="InterPro" id="IPR038705">
    <property type="entry name" value="YabP_sf"/>
</dbReference>
<dbReference type="InterPro" id="IPR012504">
    <property type="entry name" value="Spore_YabP"/>
</dbReference>
<dbReference type="InterPro" id="IPR022476">
    <property type="entry name" value="Spore_YabP/YqfC"/>
</dbReference>
<dbReference type="EMBL" id="DVMR01000066">
    <property type="protein sequence ID" value="HIU44445.1"/>
    <property type="molecule type" value="Genomic_DNA"/>
</dbReference>
<sequence>MAEDFRRGEISHNVILEGRERLSISGVTEVVSFDEEEVVMETARGLLTVTGSDLHVDKLSLDIGELSLQGVIDGIVYADEQHRRGGFWSRFF</sequence>
<dbReference type="Gene3D" id="2.60.40.2000">
    <property type="match status" value="1"/>
</dbReference>
<dbReference type="NCBIfam" id="TIGR02892">
    <property type="entry name" value="spore_yabP"/>
    <property type="match status" value="1"/>
</dbReference>
<proteinExistence type="predicted"/>
<comment type="caution">
    <text evidence="1">The sequence shown here is derived from an EMBL/GenBank/DDBJ whole genome shotgun (WGS) entry which is preliminary data.</text>
</comment>
<gene>
    <name evidence="1" type="primary">yabP</name>
    <name evidence="1" type="ORF">IAB67_09135</name>
</gene>
<reference evidence="1" key="2">
    <citation type="journal article" date="2021" name="PeerJ">
        <title>Extensive microbial diversity within the chicken gut microbiome revealed by metagenomics and culture.</title>
        <authorList>
            <person name="Gilroy R."/>
            <person name="Ravi A."/>
            <person name="Getino M."/>
            <person name="Pursley I."/>
            <person name="Horton D.L."/>
            <person name="Alikhan N.F."/>
            <person name="Baker D."/>
            <person name="Gharbi K."/>
            <person name="Hall N."/>
            <person name="Watson M."/>
            <person name="Adriaenssens E.M."/>
            <person name="Foster-Nyarko E."/>
            <person name="Jarju S."/>
            <person name="Secka A."/>
            <person name="Antonio M."/>
            <person name="Oren A."/>
            <person name="Chaudhuri R.R."/>
            <person name="La Ragione R."/>
            <person name="Hildebrand F."/>
            <person name="Pallen M.J."/>
        </authorList>
    </citation>
    <scope>NUCLEOTIDE SEQUENCE</scope>
    <source>
        <strain evidence="1">CHK191-8634</strain>
    </source>
</reference>
<name>A0A9D1LM92_9CLOT</name>
<evidence type="ECO:0000313" key="2">
    <source>
        <dbReference type="Proteomes" id="UP000824073"/>
    </source>
</evidence>